<dbReference type="EMBL" id="DAKRPA010000004">
    <property type="protein sequence ID" value="DBA04976.1"/>
    <property type="molecule type" value="Genomic_DNA"/>
</dbReference>
<dbReference type="Proteomes" id="UP001146120">
    <property type="component" value="Unassembled WGS sequence"/>
</dbReference>
<evidence type="ECO:0000256" key="2">
    <source>
        <dbReference type="ARBA" id="ARBA00022490"/>
    </source>
</evidence>
<protein>
    <recommendedName>
        <fullName evidence="13">Kinesin motor domain-containing protein</fullName>
    </recommendedName>
</protein>
<keyword evidence="8" id="KW-0206">Cytoskeleton</keyword>
<keyword evidence="2" id="KW-0963">Cytoplasm</keyword>
<dbReference type="GO" id="GO:0051231">
    <property type="term" value="P:spindle elongation"/>
    <property type="evidence" value="ECO:0007669"/>
    <property type="project" value="TreeGrafter"/>
</dbReference>
<feature type="compositionally biased region" description="Acidic residues" evidence="12">
    <location>
        <begin position="1064"/>
        <end position="1087"/>
    </location>
</feature>
<dbReference type="SMART" id="SM01114">
    <property type="entry name" value="CXC"/>
    <property type="match status" value="1"/>
</dbReference>
<keyword evidence="4 10" id="KW-0547">Nucleotide-binding</keyword>
<keyword evidence="7 10" id="KW-0505">Motor protein</keyword>
<feature type="compositionally biased region" description="Basic and acidic residues" evidence="12">
    <location>
        <begin position="630"/>
        <end position="645"/>
    </location>
</feature>
<name>A0AAV2ZBZ8_9STRA</name>
<feature type="compositionally biased region" description="Basic residues" evidence="12">
    <location>
        <begin position="1043"/>
        <end position="1054"/>
    </location>
</feature>
<dbReference type="PANTHER" id="PTHR47969">
    <property type="entry name" value="CHROMOSOME-ASSOCIATED KINESIN KIF4A-RELATED"/>
    <property type="match status" value="1"/>
</dbReference>
<dbReference type="GO" id="GO:0005875">
    <property type="term" value="C:microtubule associated complex"/>
    <property type="evidence" value="ECO:0007669"/>
    <property type="project" value="TreeGrafter"/>
</dbReference>
<dbReference type="SUPFAM" id="SSF52540">
    <property type="entry name" value="P-loop containing nucleoside triphosphate hydrolases"/>
    <property type="match status" value="1"/>
</dbReference>
<dbReference type="Pfam" id="PF00225">
    <property type="entry name" value="Kinesin"/>
    <property type="match status" value="1"/>
</dbReference>
<dbReference type="AlphaFoldDB" id="A0AAV2ZBZ8"/>
<dbReference type="SMART" id="SM00129">
    <property type="entry name" value="KISc"/>
    <property type="match status" value="1"/>
</dbReference>
<feature type="domain" description="Kinesin motor" evidence="13">
    <location>
        <begin position="14"/>
        <end position="351"/>
    </location>
</feature>
<evidence type="ECO:0000256" key="1">
    <source>
        <dbReference type="ARBA" id="ARBA00004245"/>
    </source>
</evidence>
<evidence type="ECO:0000256" key="9">
    <source>
        <dbReference type="ARBA" id="ARBA00034704"/>
    </source>
</evidence>
<comment type="caution">
    <text evidence="14">The sequence shown here is derived from an EMBL/GenBank/DDBJ whole genome shotgun (WGS) entry which is preliminary data.</text>
</comment>
<evidence type="ECO:0000256" key="4">
    <source>
        <dbReference type="ARBA" id="ARBA00022741"/>
    </source>
</evidence>
<evidence type="ECO:0000256" key="5">
    <source>
        <dbReference type="ARBA" id="ARBA00022840"/>
    </source>
</evidence>
<keyword evidence="5 10" id="KW-0067">ATP-binding</keyword>
<dbReference type="Gene3D" id="1.20.5.1160">
    <property type="entry name" value="Vasodilator-stimulated phosphoprotein"/>
    <property type="match status" value="1"/>
</dbReference>
<feature type="region of interest" description="Disordered" evidence="12">
    <location>
        <begin position="1034"/>
        <end position="1124"/>
    </location>
</feature>
<feature type="region of interest" description="Disordered" evidence="12">
    <location>
        <begin position="619"/>
        <end position="647"/>
    </location>
</feature>
<reference evidence="14" key="2">
    <citation type="journal article" date="2023" name="Microbiol Resour">
        <title>Decontamination and Annotation of the Draft Genome Sequence of the Oomycete Lagenidium giganteum ARSEF 373.</title>
        <authorList>
            <person name="Morgan W.R."/>
            <person name="Tartar A."/>
        </authorList>
    </citation>
    <scope>NUCLEOTIDE SEQUENCE</scope>
    <source>
        <strain evidence="14">ARSEF 373</strain>
    </source>
</reference>
<comment type="similarity">
    <text evidence="9">Belongs to the TRAFAC class myosin-kinesin ATPase superfamily. Kinesin family. KIN-5/BimC subfamily.</text>
</comment>
<evidence type="ECO:0000313" key="14">
    <source>
        <dbReference type="EMBL" id="DBA04976.1"/>
    </source>
</evidence>
<keyword evidence="15" id="KW-1185">Reference proteome</keyword>
<dbReference type="GO" id="GO:0007052">
    <property type="term" value="P:mitotic spindle organization"/>
    <property type="evidence" value="ECO:0007669"/>
    <property type="project" value="TreeGrafter"/>
</dbReference>
<dbReference type="InterPro" id="IPR033467">
    <property type="entry name" value="Tesmin/TSO1-like_CXC"/>
</dbReference>
<evidence type="ECO:0000256" key="12">
    <source>
        <dbReference type="SAM" id="MobiDB-lite"/>
    </source>
</evidence>
<proteinExistence type="inferred from homology"/>
<feature type="region of interest" description="Disordered" evidence="12">
    <location>
        <begin position="1252"/>
        <end position="1276"/>
    </location>
</feature>
<evidence type="ECO:0000256" key="6">
    <source>
        <dbReference type="ARBA" id="ARBA00023054"/>
    </source>
</evidence>
<dbReference type="Gene3D" id="3.40.850.10">
    <property type="entry name" value="Kinesin motor domain"/>
    <property type="match status" value="1"/>
</dbReference>
<dbReference type="GO" id="GO:0008017">
    <property type="term" value="F:microtubule binding"/>
    <property type="evidence" value="ECO:0007669"/>
    <property type="project" value="InterPro"/>
</dbReference>
<feature type="compositionally biased region" description="Polar residues" evidence="12">
    <location>
        <begin position="917"/>
        <end position="926"/>
    </location>
</feature>
<evidence type="ECO:0000256" key="10">
    <source>
        <dbReference type="PROSITE-ProRule" id="PRU00283"/>
    </source>
</evidence>
<comment type="subcellular location">
    <subcellularLocation>
        <location evidence="1">Cytoplasm</location>
        <location evidence="1">Cytoskeleton</location>
    </subcellularLocation>
</comment>
<dbReference type="PRINTS" id="PR00380">
    <property type="entry name" value="KINESINHEAVY"/>
</dbReference>
<keyword evidence="3" id="KW-0493">Microtubule</keyword>
<evidence type="ECO:0000259" key="13">
    <source>
        <dbReference type="PROSITE" id="PS50067"/>
    </source>
</evidence>
<feature type="region of interest" description="Disordered" evidence="12">
    <location>
        <begin position="917"/>
        <end position="938"/>
    </location>
</feature>
<dbReference type="InterPro" id="IPR019821">
    <property type="entry name" value="Kinesin_motor_CS"/>
</dbReference>
<accession>A0AAV2ZBZ8</accession>
<dbReference type="PANTHER" id="PTHR47969:SF15">
    <property type="entry name" value="CHROMOSOME-ASSOCIATED KINESIN KIF4A-RELATED"/>
    <property type="match status" value="1"/>
</dbReference>
<feature type="region of interest" description="Disordered" evidence="12">
    <location>
        <begin position="692"/>
        <end position="726"/>
    </location>
</feature>
<dbReference type="InterPro" id="IPR027640">
    <property type="entry name" value="Kinesin-like_fam"/>
</dbReference>
<evidence type="ECO:0000256" key="11">
    <source>
        <dbReference type="SAM" id="Coils"/>
    </source>
</evidence>
<dbReference type="GO" id="GO:0005874">
    <property type="term" value="C:microtubule"/>
    <property type="evidence" value="ECO:0007669"/>
    <property type="project" value="UniProtKB-KW"/>
</dbReference>
<keyword evidence="6 11" id="KW-0175">Coiled coil</keyword>
<evidence type="ECO:0000256" key="7">
    <source>
        <dbReference type="ARBA" id="ARBA00023175"/>
    </source>
</evidence>
<dbReference type="GO" id="GO:0007018">
    <property type="term" value="P:microtubule-based movement"/>
    <property type="evidence" value="ECO:0007669"/>
    <property type="project" value="InterPro"/>
</dbReference>
<reference evidence="14" key="1">
    <citation type="submission" date="2022-11" db="EMBL/GenBank/DDBJ databases">
        <authorList>
            <person name="Morgan W.R."/>
            <person name="Tartar A."/>
        </authorList>
    </citation>
    <scope>NUCLEOTIDE SEQUENCE</scope>
    <source>
        <strain evidence="14">ARSEF 373</strain>
    </source>
</reference>
<feature type="compositionally biased region" description="Low complexity" evidence="12">
    <location>
        <begin position="1265"/>
        <end position="1276"/>
    </location>
</feature>
<feature type="region of interest" description="Disordered" evidence="12">
    <location>
        <begin position="1177"/>
        <end position="1202"/>
    </location>
</feature>
<feature type="binding site" evidence="10">
    <location>
        <begin position="94"/>
        <end position="101"/>
    </location>
    <ligand>
        <name>ATP</name>
        <dbReference type="ChEBI" id="CHEBI:30616"/>
    </ligand>
</feature>
<evidence type="ECO:0000256" key="8">
    <source>
        <dbReference type="ARBA" id="ARBA00023212"/>
    </source>
</evidence>
<organism evidence="14 15">
    <name type="scientific">Lagenidium giganteum</name>
    <dbReference type="NCBI Taxonomy" id="4803"/>
    <lineage>
        <taxon>Eukaryota</taxon>
        <taxon>Sar</taxon>
        <taxon>Stramenopiles</taxon>
        <taxon>Oomycota</taxon>
        <taxon>Peronosporomycetes</taxon>
        <taxon>Pythiales</taxon>
        <taxon>Pythiaceae</taxon>
    </lineage>
</organism>
<sequence length="1276" mass="140608">MATDAPMDDDTNSSVQVAVRVRPLSATECAQACGSCVQVHGGQTVLLGGSSGKQFDFDAVFPPHVEQFVVYEQLLLPLMDRFFDGYNATVFAYGQTGSGKTYTMGNEVKLSVEREQRGIIPRVMEAIFERIAQQSDKDFVVKVSYLEILNEEIHDLLAGQAATTTGSGGLSVRDDGKRGIVVTGLSEHPVDSIDRVASLLQSGAMHRATASTNMNAHSSRSHAICTLTMEQYDKQGADGMEARFSKFHLVDLAGSERAKRTNAEGARFKEGVNINKSLLSLGNVINALSERCRTNSTAIHVPYRDSKLTRLLQDSLGGNSKTLMIACISPADVNFEESSNTLRYAARARNIQNRAIINKEVSAANEVSFLKQQLELMQLQLLQQTKAGTGAVTSTAMSCATEAMYEREIQKWKEIARSREEELKIMLNAKEKWKKVADELVIKVKAKTAGPAASTPISSASKELVQEALEFEKSVPTLQALEKASAEVDDPAQLQSEFDHLTHTIRVKENIVAALAAQSGDPTEHQLATLTSTYETKIVELEKEVDTLTTEKKKLALEAAHKGKHAIDGDRLSRLHEQLKDLHAQLKAAKQAEKECKRLTQQLKSGTLKISTLEKEVTDMKKQKATLQRKLKEESEAHRKEKRQQDLQILQLKRQEQRKQYELQKLTNLHNKQNNVLKRKNEEIAAANKKMRTMQQKQQSVREMKQSHNKRQTAPQSKLEVKESDGEESIDDTIKLLTQNLEVQTTIAGAKKAIQMDLDERKIMALEIAELELSNDPATQSKLAKLKEALREKNADIRLLQQKLASVERNNALPTDVFPSKTSACHLLIKHLVESVVDAKSQCMELEHTKSDLDAAQQQLMAQAEQHEAQLAELNRQLSLVRGQGHAAEGTLEKVSGPSDARKIMELEEALATAQKQMEALQSSSTGKKKATPKARRESVEVVEVSSSEEDDLVKHADIRLLQEKLASVERNNALLKEIFPSKRSACHLLIKHLVESVVDAKSQRLGSEQTKSAFDTKKITELEEALASAQKQIETLQSSSTAKKKAAPKKKRRQSVEVVELSSSEEEDPVESDDDSDYVEEVDDEGEKVTKPVHRRKSTAAKPKRQPLAAVSSPNPRLGNAGGGLMDEIDELLEKNVVAGTACCSCNGKCATKACACKAFRQTCGVDCSCNATKCQNRGGDSAVRKRTHKKKSSSESLLSDDKENEVESFFVDDVSTVKPTTTTHASSSNKKLWGQSNHCSTASASSNPSFLSHHSSARPNNFGSSSSSGVGRFF</sequence>
<dbReference type="GO" id="GO:0005524">
    <property type="term" value="F:ATP binding"/>
    <property type="evidence" value="ECO:0007669"/>
    <property type="project" value="UniProtKB-UniRule"/>
</dbReference>
<gene>
    <name evidence="14" type="ORF">N0F65_006978</name>
</gene>
<feature type="compositionally biased region" description="Basic residues" evidence="12">
    <location>
        <begin position="1092"/>
        <end position="1106"/>
    </location>
</feature>
<evidence type="ECO:0000313" key="15">
    <source>
        <dbReference type="Proteomes" id="UP001146120"/>
    </source>
</evidence>
<feature type="coiled-coil region" evidence="11">
    <location>
        <begin position="783"/>
        <end position="810"/>
    </location>
</feature>
<dbReference type="PROSITE" id="PS50067">
    <property type="entry name" value="KINESIN_MOTOR_2"/>
    <property type="match status" value="1"/>
</dbReference>
<dbReference type="PROSITE" id="PS00411">
    <property type="entry name" value="KINESIN_MOTOR_1"/>
    <property type="match status" value="1"/>
</dbReference>
<dbReference type="InterPro" id="IPR027417">
    <property type="entry name" value="P-loop_NTPase"/>
</dbReference>
<dbReference type="InterPro" id="IPR001752">
    <property type="entry name" value="Kinesin_motor_dom"/>
</dbReference>
<dbReference type="FunFam" id="3.40.850.10:FF:000019">
    <property type="entry name" value="Kinesin-like protein KIN-5D"/>
    <property type="match status" value="1"/>
</dbReference>
<dbReference type="InterPro" id="IPR036961">
    <property type="entry name" value="Kinesin_motor_dom_sf"/>
</dbReference>
<dbReference type="Pfam" id="PF25764">
    <property type="entry name" value="KIF21A_4th"/>
    <property type="match status" value="1"/>
</dbReference>
<dbReference type="GO" id="GO:0003777">
    <property type="term" value="F:microtubule motor activity"/>
    <property type="evidence" value="ECO:0007669"/>
    <property type="project" value="InterPro"/>
</dbReference>
<evidence type="ECO:0000256" key="3">
    <source>
        <dbReference type="ARBA" id="ARBA00022701"/>
    </source>
</evidence>